<protein>
    <submittedName>
        <fullName evidence="2">Uncharacterized protein</fullName>
    </submittedName>
</protein>
<name>A0ABD1Y495_9MARC</name>
<reference evidence="2 3" key="1">
    <citation type="submission" date="2024-09" db="EMBL/GenBank/DDBJ databases">
        <title>Chromosome-scale assembly of Riccia fluitans.</title>
        <authorList>
            <person name="Paukszto L."/>
            <person name="Sawicki J."/>
            <person name="Karawczyk K."/>
            <person name="Piernik-Szablinska J."/>
            <person name="Szczecinska M."/>
            <person name="Mazdziarz M."/>
        </authorList>
    </citation>
    <scope>NUCLEOTIDE SEQUENCE [LARGE SCALE GENOMIC DNA]</scope>
    <source>
        <strain evidence="2">Rf_01</strain>
        <tissue evidence="2">Aerial parts of the thallus</tissue>
    </source>
</reference>
<dbReference type="EMBL" id="JBHFFA010000006">
    <property type="protein sequence ID" value="KAL2621576.1"/>
    <property type="molecule type" value="Genomic_DNA"/>
</dbReference>
<feature type="region of interest" description="Disordered" evidence="1">
    <location>
        <begin position="47"/>
        <end position="68"/>
    </location>
</feature>
<keyword evidence="3" id="KW-1185">Reference proteome</keyword>
<evidence type="ECO:0000256" key="1">
    <source>
        <dbReference type="SAM" id="MobiDB-lite"/>
    </source>
</evidence>
<gene>
    <name evidence="2" type="ORF">R1flu_001781</name>
</gene>
<evidence type="ECO:0000313" key="3">
    <source>
        <dbReference type="Proteomes" id="UP001605036"/>
    </source>
</evidence>
<accession>A0ABD1Y495</accession>
<dbReference type="Proteomes" id="UP001605036">
    <property type="component" value="Unassembled WGS sequence"/>
</dbReference>
<proteinExistence type="predicted"/>
<dbReference type="AlphaFoldDB" id="A0ABD1Y495"/>
<comment type="caution">
    <text evidence="2">The sequence shown here is derived from an EMBL/GenBank/DDBJ whole genome shotgun (WGS) entry which is preliminary data.</text>
</comment>
<organism evidence="2 3">
    <name type="scientific">Riccia fluitans</name>
    <dbReference type="NCBI Taxonomy" id="41844"/>
    <lineage>
        <taxon>Eukaryota</taxon>
        <taxon>Viridiplantae</taxon>
        <taxon>Streptophyta</taxon>
        <taxon>Embryophyta</taxon>
        <taxon>Marchantiophyta</taxon>
        <taxon>Marchantiopsida</taxon>
        <taxon>Marchantiidae</taxon>
        <taxon>Marchantiales</taxon>
        <taxon>Ricciaceae</taxon>
        <taxon>Riccia</taxon>
    </lineage>
</organism>
<evidence type="ECO:0000313" key="2">
    <source>
        <dbReference type="EMBL" id="KAL2621576.1"/>
    </source>
</evidence>
<sequence length="141" mass="15257">MSINGGRVFPGDPNIRFRTFAGSEPTTRRSFGVLTPDRESRYATSENFARGGGVGPRRSGVLRKHGEIGSGRGTAETYYLLDPGSKGGSNTMDDRWGFGTTLLTIDPAFGSARALIVRCIFRAELHRFGLPGVFMIRSALA</sequence>